<dbReference type="AlphaFoldDB" id="A0A4S2MFH9"/>
<organism evidence="2 3">
    <name type="scientific">Opisthorchis felineus</name>
    <dbReference type="NCBI Taxonomy" id="147828"/>
    <lineage>
        <taxon>Eukaryota</taxon>
        <taxon>Metazoa</taxon>
        <taxon>Spiralia</taxon>
        <taxon>Lophotrochozoa</taxon>
        <taxon>Platyhelminthes</taxon>
        <taxon>Trematoda</taxon>
        <taxon>Digenea</taxon>
        <taxon>Opisthorchiida</taxon>
        <taxon>Opisthorchiata</taxon>
        <taxon>Opisthorchiidae</taxon>
        <taxon>Opisthorchis</taxon>
    </lineage>
</organism>
<dbReference type="EMBL" id="SJOL01003114">
    <property type="protein sequence ID" value="TGZ73007.1"/>
    <property type="molecule type" value="Genomic_DNA"/>
</dbReference>
<sequence length="109" mass="13153">MWAFRKNHTLSQSLMPQSSFTVHYVQQIRNKWHDRKYLRRLTLHIINPSRQNNSTIMLHIHTSKFQNPPHILLETNMRQGRLAHFTLPMADNDRHPNRNQARGLQMHIR</sequence>
<feature type="region of interest" description="Disordered" evidence="1">
    <location>
        <begin position="89"/>
        <end position="109"/>
    </location>
</feature>
<protein>
    <submittedName>
        <fullName evidence="2">Uncharacterized protein</fullName>
    </submittedName>
</protein>
<evidence type="ECO:0000256" key="1">
    <source>
        <dbReference type="SAM" id="MobiDB-lite"/>
    </source>
</evidence>
<name>A0A4S2MFH9_OPIFE</name>
<evidence type="ECO:0000313" key="3">
    <source>
        <dbReference type="Proteomes" id="UP000308267"/>
    </source>
</evidence>
<reference evidence="2 3" key="1">
    <citation type="journal article" date="2019" name="BMC Genomics">
        <title>New insights from Opisthorchis felineus genome: update on genomics of the epidemiologically important liver flukes.</title>
        <authorList>
            <person name="Ershov N.I."/>
            <person name="Mordvinov V.A."/>
            <person name="Prokhortchouk E.B."/>
            <person name="Pakharukova M.Y."/>
            <person name="Gunbin K.V."/>
            <person name="Ustyantsev K."/>
            <person name="Genaev M.A."/>
            <person name="Blinov A.G."/>
            <person name="Mazur A."/>
            <person name="Boulygina E."/>
            <person name="Tsygankova S."/>
            <person name="Khrameeva E."/>
            <person name="Chekanov N."/>
            <person name="Fan G."/>
            <person name="Xiao A."/>
            <person name="Zhang H."/>
            <person name="Xu X."/>
            <person name="Yang H."/>
            <person name="Solovyev V."/>
            <person name="Lee S.M."/>
            <person name="Liu X."/>
            <person name="Afonnikov D.A."/>
            <person name="Skryabin K.G."/>
        </authorList>
    </citation>
    <scope>NUCLEOTIDE SEQUENCE [LARGE SCALE GENOMIC DNA]</scope>
    <source>
        <strain evidence="2">AK-0245</strain>
        <tissue evidence="2">Whole organism</tissue>
    </source>
</reference>
<proteinExistence type="predicted"/>
<comment type="caution">
    <text evidence="2">The sequence shown here is derived from an EMBL/GenBank/DDBJ whole genome shotgun (WGS) entry which is preliminary data.</text>
</comment>
<dbReference type="Proteomes" id="UP000308267">
    <property type="component" value="Unassembled WGS sequence"/>
</dbReference>
<gene>
    <name evidence="2" type="ORF">CRM22_001762</name>
</gene>
<keyword evidence="3" id="KW-1185">Reference proteome</keyword>
<accession>A0A4S2MFH9</accession>
<evidence type="ECO:0000313" key="2">
    <source>
        <dbReference type="EMBL" id="TGZ73007.1"/>
    </source>
</evidence>